<keyword evidence="2 7" id="KW-0812">Transmembrane</keyword>
<organism evidence="8 10">
    <name type="scientific">Panthera pardus</name>
    <name type="common">Leopard</name>
    <name type="synonym">Felis pardus</name>
    <dbReference type="NCBI Taxonomy" id="9691"/>
    <lineage>
        <taxon>Eukaryota</taxon>
        <taxon>Metazoa</taxon>
        <taxon>Chordata</taxon>
        <taxon>Craniata</taxon>
        <taxon>Vertebrata</taxon>
        <taxon>Euteleostomi</taxon>
        <taxon>Mammalia</taxon>
        <taxon>Eutheria</taxon>
        <taxon>Laurasiatheria</taxon>
        <taxon>Carnivora</taxon>
        <taxon>Feliformia</taxon>
        <taxon>Felidae</taxon>
        <taxon>Pantherinae</taxon>
        <taxon>Panthera</taxon>
    </lineage>
</organism>
<dbReference type="Gene3D" id="3.90.310.10">
    <property type="entry name" value="ENV polyprotein, receptor-binding domain"/>
    <property type="match status" value="1"/>
</dbReference>
<feature type="transmembrane region" description="Helical" evidence="7">
    <location>
        <begin position="594"/>
        <end position="624"/>
    </location>
</feature>
<dbReference type="RefSeq" id="XP_053744666.1">
    <property type="nucleotide sequence ID" value="XM_053888691.1"/>
</dbReference>
<dbReference type="RefSeq" id="XP_053744668.1">
    <property type="nucleotide sequence ID" value="XM_053888693.1"/>
</dbReference>
<evidence type="ECO:0000256" key="4">
    <source>
        <dbReference type="ARBA" id="ARBA00022989"/>
    </source>
</evidence>
<feature type="transmembrane region" description="Helical" evidence="7">
    <location>
        <begin position="465"/>
        <end position="488"/>
    </location>
</feature>
<evidence type="ECO:0000313" key="10">
    <source>
        <dbReference type="RefSeq" id="XP_053744666.1"/>
    </source>
</evidence>
<gene>
    <name evidence="9 10" type="primary">LOC128772742</name>
    <name evidence="11 12" type="synonym">LOC128772743</name>
</gene>
<evidence type="ECO:0000256" key="5">
    <source>
        <dbReference type="ARBA" id="ARBA00023136"/>
    </source>
</evidence>
<accession>A0A9W2UE63</accession>
<protein>
    <submittedName>
        <fullName evidence="9 10">Endogenous retrovirus group S71 member 1 Env polyprotein-like</fullName>
    </submittedName>
</protein>
<dbReference type="SUPFAM" id="SSF49830">
    <property type="entry name" value="ENV polyprotein, receptor-binding domain"/>
    <property type="match status" value="1"/>
</dbReference>
<dbReference type="GO" id="GO:0016020">
    <property type="term" value="C:membrane"/>
    <property type="evidence" value="ECO:0007669"/>
    <property type="project" value="UniProtKB-SubCell"/>
</dbReference>
<dbReference type="Proteomes" id="UP001165780">
    <property type="component" value="Unplaced"/>
</dbReference>
<proteinExistence type="predicted"/>
<dbReference type="PANTHER" id="PTHR10424">
    <property type="entry name" value="VIRAL ENVELOPE PROTEIN"/>
    <property type="match status" value="1"/>
</dbReference>
<keyword evidence="4 7" id="KW-1133">Transmembrane helix</keyword>
<evidence type="ECO:0000256" key="3">
    <source>
        <dbReference type="ARBA" id="ARBA00022729"/>
    </source>
</evidence>
<keyword evidence="5 7" id="KW-0472">Membrane</keyword>
<reference evidence="9 10" key="1">
    <citation type="submission" date="2025-04" db="UniProtKB">
        <authorList>
            <consortium name="RefSeq"/>
        </authorList>
    </citation>
    <scope>IDENTIFICATION</scope>
    <source>
        <tissue evidence="9 10">Whole blood</tissue>
    </source>
</reference>
<sequence>MEGSKASRRSFKAKTDAGIIIFWVCMVISVGDCMELHPLSFWPYQWELRDTVTGKVIASNTSSTVPCFLFDLCDLVGDSWGTLVPNYKQPTGFAPPVPENPYMVTYGCGHRDQEQKLANIPGLYSCPANRKVECEGKGQYHCAKWGCETLAPWLTGQGHDPLITLLRTPDPKCKTQGKCNPTKICLKKVSSSSTFSSSWDTGHTWGLRMYAPGVDKGISFTIQRVKRKTPPNPVGPNKDMILHPPLFPTVPSQPTPQSGAPTKLELPTTGHIQNPFSPETHWLDVVDSMYAWLNSSHTEIVQDCWLCLNPKPPYYVGVATNASIGQDIEKHVVKLLNPSTTLCPWGSRPILTLGDLQGQGWCIVSQEYNWQNSPYKNSCAEVYIPSSSDTDSAQNIAYRALTGAWFACSSGITPCIAATYFGVGTQEICILVHILPQIYLYSGEAWREHLRLFEGHSRVKRAAPVLIPLLVGLGIAGSTAIGTAGLIVGDQNFKTVSKQVDRDLGYLETSISRLEHQVDSLAEVVLQNRRGLDLLFMKEGGLCVALGETCCFYANNSGVIRDTLSLVRDNLRARERAREASNNWYQSLFSWSPWLTSLLTAVAGPLLLLLLGLTIGPCIINWLVQYVKKRVSEIKIMMIRSNYIPLVPNDESRD</sequence>
<keyword evidence="8" id="KW-1185">Reference proteome</keyword>
<dbReference type="InterPro" id="IPR008981">
    <property type="entry name" value="FMuLV_rcpt-bd"/>
</dbReference>
<dbReference type="Gene3D" id="1.10.287.210">
    <property type="match status" value="1"/>
</dbReference>
<evidence type="ECO:0000256" key="6">
    <source>
        <dbReference type="ARBA" id="ARBA00023157"/>
    </source>
</evidence>
<evidence type="ECO:0000256" key="1">
    <source>
        <dbReference type="ARBA" id="ARBA00004167"/>
    </source>
</evidence>
<dbReference type="GeneID" id="128772742"/>
<name>A0A9W2UE63_PANPR</name>
<evidence type="ECO:0000256" key="2">
    <source>
        <dbReference type="ARBA" id="ARBA00022692"/>
    </source>
</evidence>
<dbReference type="AlphaFoldDB" id="A0A9W2UE63"/>
<dbReference type="RefSeq" id="XP_053744667.1">
    <property type="nucleotide sequence ID" value="XM_053888692.1"/>
</dbReference>
<dbReference type="PANTHER" id="PTHR10424:SF75">
    <property type="entry name" value="ENDOGENOUS RETROVIRUS GROUP S71 MEMBER 1 ENV POLYPROTEIN"/>
    <property type="match status" value="1"/>
</dbReference>
<evidence type="ECO:0000313" key="12">
    <source>
        <dbReference type="RefSeq" id="XP_053744668.1"/>
    </source>
</evidence>
<dbReference type="SUPFAM" id="SSF58069">
    <property type="entry name" value="Virus ectodomain"/>
    <property type="match status" value="1"/>
</dbReference>
<keyword evidence="6" id="KW-1015">Disulfide bond</keyword>
<keyword evidence="3" id="KW-0732">Signal</keyword>
<evidence type="ECO:0000313" key="8">
    <source>
        <dbReference type="Proteomes" id="UP001165780"/>
    </source>
</evidence>
<evidence type="ECO:0000313" key="9">
    <source>
        <dbReference type="RefSeq" id="XP_053744665.1"/>
    </source>
</evidence>
<dbReference type="InterPro" id="IPR018154">
    <property type="entry name" value="TLV/ENV_coat_polyprotein"/>
</dbReference>
<evidence type="ECO:0000256" key="7">
    <source>
        <dbReference type="SAM" id="Phobius"/>
    </source>
</evidence>
<dbReference type="RefSeq" id="XP_053744665.1">
    <property type="nucleotide sequence ID" value="XM_053888690.1"/>
</dbReference>
<dbReference type="CDD" id="cd09851">
    <property type="entry name" value="HTLV-1-like_HR1-HR2"/>
    <property type="match status" value="1"/>
</dbReference>
<dbReference type="Pfam" id="PF00429">
    <property type="entry name" value="TLV_coat"/>
    <property type="match status" value="1"/>
</dbReference>
<evidence type="ECO:0000313" key="11">
    <source>
        <dbReference type="RefSeq" id="XP_053744667.1"/>
    </source>
</evidence>
<comment type="subcellular location">
    <subcellularLocation>
        <location evidence="1">Membrane</location>
        <topology evidence="1">Single-pass membrane protein</topology>
    </subcellularLocation>
</comment>